<feature type="compositionally biased region" description="Polar residues" evidence="1">
    <location>
        <begin position="54"/>
        <end position="68"/>
    </location>
</feature>
<evidence type="ECO:0000256" key="1">
    <source>
        <dbReference type="SAM" id="MobiDB-lite"/>
    </source>
</evidence>
<feature type="transmembrane region" description="Helical" evidence="2">
    <location>
        <begin position="20"/>
        <end position="45"/>
    </location>
</feature>
<accession>A0A9P7RWL5</accession>
<evidence type="ECO:0000313" key="3">
    <source>
        <dbReference type="EMBL" id="KAG7090745.1"/>
    </source>
</evidence>
<feature type="compositionally biased region" description="Low complexity" evidence="1">
    <location>
        <begin position="260"/>
        <end position="274"/>
    </location>
</feature>
<reference evidence="3" key="1">
    <citation type="journal article" date="2021" name="Genome Biol. Evol.">
        <title>The assembled and annotated genome of the fairy-ring fungus Marasmius oreades.</title>
        <authorList>
            <person name="Hiltunen M."/>
            <person name="Ament-Velasquez S.L."/>
            <person name="Johannesson H."/>
        </authorList>
    </citation>
    <scope>NUCLEOTIDE SEQUENCE</scope>
    <source>
        <strain evidence="3">03SP1</strain>
    </source>
</reference>
<dbReference type="RefSeq" id="XP_043007215.1">
    <property type="nucleotide sequence ID" value="XM_043154758.1"/>
</dbReference>
<dbReference type="KEGG" id="more:E1B28_009835"/>
<name>A0A9P7RWL5_9AGAR</name>
<feature type="region of interest" description="Disordered" evidence="1">
    <location>
        <begin position="602"/>
        <end position="621"/>
    </location>
</feature>
<feature type="compositionally biased region" description="Polar residues" evidence="1">
    <location>
        <begin position="190"/>
        <end position="202"/>
    </location>
</feature>
<keyword evidence="2" id="KW-1133">Transmembrane helix</keyword>
<organism evidence="3 4">
    <name type="scientific">Marasmius oreades</name>
    <name type="common">fairy-ring Marasmius</name>
    <dbReference type="NCBI Taxonomy" id="181124"/>
    <lineage>
        <taxon>Eukaryota</taxon>
        <taxon>Fungi</taxon>
        <taxon>Dikarya</taxon>
        <taxon>Basidiomycota</taxon>
        <taxon>Agaricomycotina</taxon>
        <taxon>Agaricomycetes</taxon>
        <taxon>Agaricomycetidae</taxon>
        <taxon>Agaricales</taxon>
        <taxon>Marasmiineae</taxon>
        <taxon>Marasmiaceae</taxon>
        <taxon>Marasmius</taxon>
    </lineage>
</organism>
<proteinExistence type="predicted"/>
<feature type="compositionally biased region" description="Basic and acidic residues" evidence="1">
    <location>
        <begin position="304"/>
        <end position="322"/>
    </location>
</feature>
<protein>
    <submittedName>
        <fullName evidence="3">Uncharacterized protein</fullName>
    </submittedName>
</protein>
<feature type="compositionally biased region" description="Polar residues" evidence="1">
    <location>
        <begin position="98"/>
        <end position="113"/>
    </location>
</feature>
<keyword evidence="2" id="KW-0812">Transmembrane</keyword>
<dbReference type="GeneID" id="66078911"/>
<feature type="compositionally biased region" description="Pro residues" evidence="1">
    <location>
        <begin position="148"/>
        <end position="157"/>
    </location>
</feature>
<keyword evidence="4" id="KW-1185">Reference proteome</keyword>
<sequence length="730" mass="80384">MLGSKDKGTSGKFLLSSPGFVQSGTASPAALSIFLISFALFLPLFHKMTSQMMPGASVSSGSTQSNPSPTQPDEIHPSILFAPPTSLDLQSHHDASGHAQNGLPQHNAPSHQTFPSFSSSFFPERKRPRGSDISRLLAHSHIPSPSCDFPPPSPSPPSTVNDVDSIMSDLSDHTVTAGGNTHAHPAFVSGDSSGSNAQSQAHPNLASHDIHRSQPLPSHIPNAGYNIPGPTDGPNVPASSSQCQSQPRQPPPDSDNRANASGSADSSQPPASSSYKGKQKASSSREPLGLLRVVADSAKKGKGKGKERGRTGRKTKSSDKQPTKGPGEPYRLLQDGLSDGERALLTCMFLWVRILWGLLSAGQVPELPTQEALQQFQSQFSSETDVQLARTGRSPSIINPKLVSLKSRAELVVGRRKNTIGVHATTIPESLLEHVRIMLSKYGIEQWRVNLPSTPYSLYNKACKYVALDSFSEALVAGVFNHMKCPSELIANRELHQMFYNHVVFHYFYGLWMSEGNKPGSVAKAQELNTVYQNRLRLANAREKFLRENDYPERYIILADPKATSDDELDPVTKVHQIKKRPERSEAAEIWYRKLDERMRDSSQFRRSRLRPRNRPPADVQKTSTLEMLPTGMPLDYYSPAFYKKLPDDAKRVALLGGENEENPLKGKLRIAFLKDPNLSLATEDKEIKVKEKKMSDDDFFVERYADVSEAYDLSDELGELDPDVDVDMS</sequence>
<dbReference type="AlphaFoldDB" id="A0A9P7RWL5"/>
<gene>
    <name evidence="3" type="ORF">E1B28_009835</name>
</gene>
<dbReference type="EMBL" id="CM032186">
    <property type="protein sequence ID" value="KAG7090745.1"/>
    <property type="molecule type" value="Genomic_DNA"/>
</dbReference>
<evidence type="ECO:0000256" key="2">
    <source>
        <dbReference type="SAM" id="Phobius"/>
    </source>
</evidence>
<feature type="compositionally biased region" description="Basic and acidic residues" evidence="1">
    <location>
        <begin position="123"/>
        <end position="132"/>
    </location>
</feature>
<dbReference type="Proteomes" id="UP001049176">
    <property type="component" value="Chromosome 6"/>
</dbReference>
<comment type="caution">
    <text evidence="3">The sequence shown here is derived from an EMBL/GenBank/DDBJ whole genome shotgun (WGS) entry which is preliminary data.</text>
</comment>
<keyword evidence="2" id="KW-0472">Membrane</keyword>
<feature type="compositionally biased region" description="Low complexity" evidence="1">
    <location>
        <begin position="237"/>
        <end position="247"/>
    </location>
</feature>
<feature type="region of interest" description="Disordered" evidence="1">
    <location>
        <begin position="54"/>
        <end position="333"/>
    </location>
</feature>
<evidence type="ECO:0000313" key="4">
    <source>
        <dbReference type="Proteomes" id="UP001049176"/>
    </source>
</evidence>
<dbReference type="OrthoDB" id="3254880at2759"/>